<accession>A0AAD7WBX3</accession>
<name>A0AAD7WBX3_9TELE</name>
<gene>
    <name evidence="1" type="ORF">AAFF_G00090520</name>
</gene>
<keyword evidence="2" id="KW-1185">Reference proteome</keyword>
<comment type="caution">
    <text evidence="1">The sequence shown here is derived from an EMBL/GenBank/DDBJ whole genome shotgun (WGS) entry which is preliminary data.</text>
</comment>
<proteinExistence type="predicted"/>
<dbReference type="Proteomes" id="UP001221898">
    <property type="component" value="Unassembled WGS sequence"/>
</dbReference>
<reference evidence="1" key="1">
    <citation type="journal article" date="2023" name="Science">
        <title>Genome structures resolve the early diversification of teleost fishes.</title>
        <authorList>
            <person name="Parey E."/>
            <person name="Louis A."/>
            <person name="Montfort J."/>
            <person name="Bouchez O."/>
            <person name="Roques C."/>
            <person name="Iampietro C."/>
            <person name="Lluch J."/>
            <person name="Castinel A."/>
            <person name="Donnadieu C."/>
            <person name="Desvignes T."/>
            <person name="Floi Bucao C."/>
            <person name="Jouanno E."/>
            <person name="Wen M."/>
            <person name="Mejri S."/>
            <person name="Dirks R."/>
            <person name="Jansen H."/>
            <person name="Henkel C."/>
            <person name="Chen W.J."/>
            <person name="Zahm M."/>
            <person name="Cabau C."/>
            <person name="Klopp C."/>
            <person name="Thompson A.W."/>
            <person name="Robinson-Rechavi M."/>
            <person name="Braasch I."/>
            <person name="Lecointre G."/>
            <person name="Bobe J."/>
            <person name="Postlethwait J.H."/>
            <person name="Berthelot C."/>
            <person name="Roest Crollius H."/>
            <person name="Guiguen Y."/>
        </authorList>
    </citation>
    <scope>NUCLEOTIDE SEQUENCE</scope>
    <source>
        <strain evidence="1">NC1722</strain>
    </source>
</reference>
<evidence type="ECO:0000313" key="2">
    <source>
        <dbReference type="Proteomes" id="UP001221898"/>
    </source>
</evidence>
<protein>
    <submittedName>
        <fullName evidence="1">Uncharacterized protein</fullName>
    </submittedName>
</protein>
<evidence type="ECO:0000313" key="1">
    <source>
        <dbReference type="EMBL" id="KAJ8391422.1"/>
    </source>
</evidence>
<dbReference type="EMBL" id="JAINUG010000158">
    <property type="protein sequence ID" value="KAJ8391422.1"/>
    <property type="molecule type" value="Genomic_DNA"/>
</dbReference>
<sequence>MPAIRFLYQQKAANSHISDQADRRRAPETLSDWQEAAEFHVERPRMMIHGQLMSLFAKETKMLWNPAPPKFACSPSFIRDKLFPEYQVTHNDLTNEELHGDLQEGHELACGTEQHVPLISVKRPLSAPLPSFGPKVELKVPADFRAMTQELEEAQQRRSALVHAEENLPAPSLAGQQGVLTCYTNSRGRRGGGGGGRGSLPGQWASLRNLSPPNWHMSSWLDHSPGEPCITTITTAS</sequence>
<dbReference type="AlphaFoldDB" id="A0AAD7WBX3"/>
<organism evidence="1 2">
    <name type="scientific">Aldrovandia affinis</name>
    <dbReference type="NCBI Taxonomy" id="143900"/>
    <lineage>
        <taxon>Eukaryota</taxon>
        <taxon>Metazoa</taxon>
        <taxon>Chordata</taxon>
        <taxon>Craniata</taxon>
        <taxon>Vertebrata</taxon>
        <taxon>Euteleostomi</taxon>
        <taxon>Actinopterygii</taxon>
        <taxon>Neopterygii</taxon>
        <taxon>Teleostei</taxon>
        <taxon>Notacanthiformes</taxon>
        <taxon>Halosauridae</taxon>
        <taxon>Aldrovandia</taxon>
    </lineage>
</organism>